<dbReference type="EMBL" id="CALNXJ010000028">
    <property type="protein sequence ID" value="CAH3134585.1"/>
    <property type="molecule type" value="Genomic_DNA"/>
</dbReference>
<protein>
    <submittedName>
        <fullName evidence="1">Uncharacterized protein</fullName>
    </submittedName>
</protein>
<organism evidence="1 2">
    <name type="scientific">Pocillopora meandrina</name>
    <dbReference type="NCBI Taxonomy" id="46732"/>
    <lineage>
        <taxon>Eukaryota</taxon>
        <taxon>Metazoa</taxon>
        <taxon>Cnidaria</taxon>
        <taxon>Anthozoa</taxon>
        <taxon>Hexacorallia</taxon>
        <taxon>Scleractinia</taxon>
        <taxon>Astrocoeniina</taxon>
        <taxon>Pocilloporidae</taxon>
        <taxon>Pocillopora</taxon>
    </lineage>
</organism>
<gene>
    <name evidence="1" type="ORF">PMEA_00015532</name>
</gene>
<sequence length="372" mass="42811">MFIRGGDRGGISRKLAANEMDHLNTTEPYEESAFGLFLTICFHLPTLSFTTDVYALGREEFAQNSKLADHREADIIYLIQAQSCLSEHYTSFIKLASSTRRDVVVLSWGRRCQDSSTNLGSVVYIQGENTSWSSGRNLLYHWALQRNRSYLYYVFLDEDIEFIFTSNTTQDRGYKEGTKHPLEAFENFLLDYEPAVGLCNYCSRCGKLAENGSYYVPALCCSPRPATGNLPPILPVTISFDAAVNAFHTKAVQHILPYRLDYEEISWWESQKYVILKSDILFRGQVIRYTPVTAINNEHRDYPQRPIDNWEDILLDIRKNVPHKYQNQSIFNMKLEVDMIPIISGNFLFTPSWNISIPGPKVPIQPYSHFHK</sequence>
<name>A0AAU9X2A8_9CNID</name>
<keyword evidence="2" id="KW-1185">Reference proteome</keyword>
<dbReference type="AlphaFoldDB" id="A0AAU9X2A8"/>
<dbReference type="Proteomes" id="UP001159428">
    <property type="component" value="Unassembled WGS sequence"/>
</dbReference>
<evidence type="ECO:0000313" key="2">
    <source>
        <dbReference type="Proteomes" id="UP001159428"/>
    </source>
</evidence>
<accession>A0AAU9X2A8</accession>
<comment type="caution">
    <text evidence="1">The sequence shown here is derived from an EMBL/GenBank/DDBJ whole genome shotgun (WGS) entry which is preliminary data.</text>
</comment>
<proteinExistence type="predicted"/>
<evidence type="ECO:0000313" key="1">
    <source>
        <dbReference type="EMBL" id="CAH3134585.1"/>
    </source>
</evidence>
<reference evidence="1 2" key="1">
    <citation type="submission" date="2022-05" db="EMBL/GenBank/DDBJ databases">
        <authorList>
            <consortium name="Genoscope - CEA"/>
            <person name="William W."/>
        </authorList>
    </citation>
    <scope>NUCLEOTIDE SEQUENCE [LARGE SCALE GENOMIC DNA]</scope>
</reference>